<evidence type="ECO:0000256" key="4">
    <source>
        <dbReference type="SAM" id="Phobius"/>
    </source>
</evidence>
<keyword evidence="2" id="KW-0863">Zinc-finger</keyword>
<keyword evidence="4" id="KW-1133">Transmembrane helix</keyword>
<feature type="domain" description="FLYWCH-type" evidence="5">
    <location>
        <begin position="10"/>
        <end position="56"/>
    </location>
</feature>
<accession>A0ABD2W215</accession>
<proteinExistence type="predicted"/>
<keyword evidence="1" id="KW-0479">Metal-binding</keyword>
<keyword evidence="7" id="KW-1185">Reference proteome</keyword>
<dbReference type="Pfam" id="PF04500">
    <property type="entry name" value="FLYWCH"/>
    <property type="match status" value="1"/>
</dbReference>
<gene>
    <name evidence="6" type="ORF">TKK_017582</name>
</gene>
<keyword evidence="4" id="KW-0472">Membrane</keyword>
<evidence type="ECO:0000313" key="7">
    <source>
        <dbReference type="Proteomes" id="UP001627154"/>
    </source>
</evidence>
<keyword evidence="4" id="KW-0812">Transmembrane</keyword>
<protein>
    <recommendedName>
        <fullName evidence="5">FLYWCH-type domain-containing protein</fullName>
    </recommendedName>
</protein>
<organism evidence="6 7">
    <name type="scientific">Trichogramma kaykai</name>
    <dbReference type="NCBI Taxonomy" id="54128"/>
    <lineage>
        <taxon>Eukaryota</taxon>
        <taxon>Metazoa</taxon>
        <taxon>Ecdysozoa</taxon>
        <taxon>Arthropoda</taxon>
        <taxon>Hexapoda</taxon>
        <taxon>Insecta</taxon>
        <taxon>Pterygota</taxon>
        <taxon>Neoptera</taxon>
        <taxon>Endopterygota</taxon>
        <taxon>Hymenoptera</taxon>
        <taxon>Apocrita</taxon>
        <taxon>Proctotrupomorpha</taxon>
        <taxon>Chalcidoidea</taxon>
        <taxon>Trichogrammatidae</taxon>
        <taxon>Trichogramma</taxon>
    </lineage>
</organism>
<dbReference type="Proteomes" id="UP001627154">
    <property type="component" value="Unassembled WGS sequence"/>
</dbReference>
<evidence type="ECO:0000256" key="3">
    <source>
        <dbReference type="ARBA" id="ARBA00022833"/>
    </source>
</evidence>
<dbReference type="AlphaFoldDB" id="A0ABD2W215"/>
<sequence>MEIFKSGNSSFLHIDGYIYYKHSNGRNTTHYWRCQKIDSCRARATTTGDGESLILKTSGLSKDHTTNAPNLEVHVFWVAGSKSGIGFLKSDRFKTMRKPIYRVRKNDFKVAPKWLEIHIYFKWEKLKNLILQTHVFYVFFVFFDGAFFFKGIIDMLQIQMNPSF</sequence>
<dbReference type="EMBL" id="JBJJXI010000141">
    <property type="protein sequence ID" value="KAL3387002.1"/>
    <property type="molecule type" value="Genomic_DNA"/>
</dbReference>
<feature type="transmembrane region" description="Helical" evidence="4">
    <location>
        <begin position="135"/>
        <end position="153"/>
    </location>
</feature>
<evidence type="ECO:0000259" key="5">
    <source>
        <dbReference type="Pfam" id="PF04500"/>
    </source>
</evidence>
<reference evidence="6 7" key="1">
    <citation type="journal article" date="2024" name="bioRxiv">
        <title>A reference genome for Trichogramma kaykai: A tiny desert-dwelling parasitoid wasp with competing sex-ratio distorters.</title>
        <authorList>
            <person name="Culotta J."/>
            <person name="Lindsey A.R."/>
        </authorList>
    </citation>
    <scope>NUCLEOTIDE SEQUENCE [LARGE SCALE GENOMIC DNA]</scope>
    <source>
        <strain evidence="6 7">KSX58</strain>
    </source>
</reference>
<name>A0ABD2W215_9HYME</name>
<dbReference type="InterPro" id="IPR007588">
    <property type="entry name" value="Znf_FLYWCH"/>
</dbReference>
<evidence type="ECO:0000256" key="1">
    <source>
        <dbReference type="ARBA" id="ARBA00022723"/>
    </source>
</evidence>
<keyword evidence="3" id="KW-0862">Zinc</keyword>
<dbReference type="GO" id="GO:0008270">
    <property type="term" value="F:zinc ion binding"/>
    <property type="evidence" value="ECO:0007669"/>
    <property type="project" value="UniProtKB-KW"/>
</dbReference>
<dbReference type="Gene3D" id="2.20.25.240">
    <property type="match status" value="1"/>
</dbReference>
<comment type="caution">
    <text evidence="6">The sequence shown here is derived from an EMBL/GenBank/DDBJ whole genome shotgun (WGS) entry which is preliminary data.</text>
</comment>
<evidence type="ECO:0000313" key="6">
    <source>
        <dbReference type="EMBL" id="KAL3387002.1"/>
    </source>
</evidence>
<evidence type="ECO:0000256" key="2">
    <source>
        <dbReference type="ARBA" id="ARBA00022771"/>
    </source>
</evidence>